<feature type="signal peptide" evidence="1">
    <location>
        <begin position="1"/>
        <end position="25"/>
    </location>
</feature>
<organism evidence="2 3">
    <name type="scientific">Methylobacterium isbiliense</name>
    <dbReference type="NCBI Taxonomy" id="315478"/>
    <lineage>
        <taxon>Bacteria</taxon>
        <taxon>Pseudomonadati</taxon>
        <taxon>Pseudomonadota</taxon>
        <taxon>Alphaproteobacteria</taxon>
        <taxon>Hyphomicrobiales</taxon>
        <taxon>Methylobacteriaceae</taxon>
        <taxon>Methylobacterium</taxon>
    </lineage>
</organism>
<name>A0ABQ4SQW1_9HYPH</name>
<reference evidence="2" key="2">
    <citation type="submission" date="2021-08" db="EMBL/GenBank/DDBJ databases">
        <authorList>
            <person name="Tani A."/>
            <person name="Ola A."/>
            <person name="Ogura Y."/>
            <person name="Katsura K."/>
            <person name="Hayashi T."/>
        </authorList>
    </citation>
    <scope>NUCLEOTIDE SEQUENCE</scope>
    <source>
        <strain evidence="2">DSM 17168</strain>
    </source>
</reference>
<sequence>MTILKHSRLAIFALKAALGATAIFAAADPGIRIAYSDDAVQARVEQAARQSEQVIRARMAEAAQQSTLQVGPMTGGDGTRGRVRVVLASPYSR</sequence>
<evidence type="ECO:0008006" key="4">
    <source>
        <dbReference type="Google" id="ProtNLM"/>
    </source>
</evidence>
<dbReference type="RefSeq" id="WP_238241573.1">
    <property type="nucleotide sequence ID" value="NZ_BPQQ01000106.1"/>
</dbReference>
<dbReference type="EMBL" id="BPQQ01000106">
    <property type="protein sequence ID" value="GJE04208.1"/>
    <property type="molecule type" value="Genomic_DNA"/>
</dbReference>
<keyword evidence="1" id="KW-0732">Signal</keyword>
<protein>
    <recommendedName>
        <fullName evidence="4">DUF4148 domain-containing protein</fullName>
    </recommendedName>
</protein>
<evidence type="ECO:0000256" key="1">
    <source>
        <dbReference type="SAM" id="SignalP"/>
    </source>
</evidence>
<evidence type="ECO:0000313" key="3">
    <source>
        <dbReference type="Proteomes" id="UP001055153"/>
    </source>
</evidence>
<reference evidence="2" key="1">
    <citation type="journal article" date="2021" name="Front. Microbiol.">
        <title>Comprehensive Comparative Genomics and Phenotyping of Methylobacterium Species.</title>
        <authorList>
            <person name="Alessa O."/>
            <person name="Ogura Y."/>
            <person name="Fujitani Y."/>
            <person name="Takami H."/>
            <person name="Hayashi T."/>
            <person name="Sahin N."/>
            <person name="Tani A."/>
        </authorList>
    </citation>
    <scope>NUCLEOTIDE SEQUENCE</scope>
    <source>
        <strain evidence="2">DSM 17168</strain>
    </source>
</reference>
<keyword evidence="3" id="KW-1185">Reference proteome</keyword>
<evidence type="ECO:0000313" key="2">
    <source>
        <dbReference type="EMBL" id="GJE04208.1"/>
    </source>
</evidence>
<accession>A0ABQ4SQW1</accession>
<gene>
    <name evidence="2" type="ORF">GMJLKIPL_6169</name>
</gene>
<feature type="chain" id="PRO_5045906919" description="DUF4148 domain-containing protein" evidence="1">
    <location>
        <begin position="26"/>
        <end position="93"/>
    </location>
</feature>
<proteinExistence type="predicted"/>
<comment type="caution">
    <text evidence="2">The sequence shown here is derived from an EMBL/GenBank/DDBJ whole genome shotgun (WGS) entry which is preliminary data.</text>
</comment>
<dbReference type="Proteomes" id="UP001055153">
    <property type="component" value="Unassembled WGS sequence"/>
</dbReference>